<keyword evidence="2" id="KW-1185">Reference proteome</keyword>
<dbReference type="eggNOG" id="ENOG502RZ8Z">
    <property type="taxonomic scope" value="Eukaryota"/>
</dbReference>
<accession>W9XSY2</accession>
<dbReference type="SUPFAM" id="SSF53850">
    <property type="entry name" value="Periplasmic binding protein-like II"/>
    <property type="match status" value="1"/>
</dbReference>
<dbReference type="GeneID" id="19163428"/>
<evidence type="ECO:0008006" key="3">
    <source>
        <dbReference type="Google" id="ProtNLM"/>
    </source>
</evidence>
<dbReference type="HOGENOM" id="CLU_072759_0_0_1"/>
<dbReference type="AlphaFoldDB" id="W9XSY2"/>
<comment type="caution">
    <text evidence="1">The sequence shown here is derived from an EMBL/GenBank/DDBJ whole genome shotgun (WGS) entry which is preliminary data.</text>
</comment>
<name>W9XSY2_9EURO</name>
<sequence>MTSKPRLTFACGPYDRMDALAHGVVQAAGIDLNHITIDHPRDIFDRMAGGLEFDASEMSASEYICRYADGERDLTAVPVFPSRAFRHNCIVVNTNLVQKPSDLNGKRIGVQLYTMTAAVWIRGALQDAGVDLSTITWVEGALEKPGPHGSAHTKPKPLLRQVKRVSNENKSKSLSQLLEDGDIAATIGADPPPCLGKASHVRQLFPDIRETEKRYFRESGIFPIMHLVVVKTDVVDRFPFVPSSLFHAVNESKDIALRRMKYSGTYRYMLPFLTSDLEEIEEVFGGDPWPYGIEANRKSLEALVSFLYDQAMIARKIPLEELFAPVRGKNLKI</sequence>
<organism evidence="1 2">
    <name type="scientific">Capronia coronata CBS 617.96</name>
    <dbReference type="NCBI Taxonomy" id="1182541"/>
    <lineage>
        <taxon>Eukaryota</taxon>
        <taxon>Fungi</taxon>
        <taxon>Dikarya</taxon>
        <taxon>Ascomycota</taxon>
        <taxon>Pezizomycotina</taxon>
        <taxon>Eurotiomycetes</taxon>
        <taxon>Chaetothyriomycetidae</taxon>
        <taxon>Chaetothyriales</taxon>
        <taxon>Herpotrichiellaceae</taxon>
        <taxon>Capronia</taxon>
    </lineage>
</organism>
<dbReference type="Proteomes" id="UP000019484">
    <property type="component" value="Unassembled WGS sequence"/>
</dbReference>
<dbReference type="EMBL" id="AMWN01000008">
    <property type="protein sequence ID" value="EXJ80435.1"/>
    <property type="molecule type" value="Genomic_DNA"/>
</dbReference>
<dbReference type="OrthoDB" id="2093528at2759"/>
<evidence type="ECO:0000313" key="2">
    <source>
        <dbReference type="Proteomes" id="UP000019484"/>
    </source>
</evidence>
<dbReference type="RefSeq" id="XP_007727629.1">
    <property type="nucleotide sequence ID" value="XM_007729439.1"/>
</dbReference>
<protein>
    <recommendedName>
        <fullName evidence="3">SsuA/THI5-like domain-containing protein</fullName>
    </recommendedName>
</protein>
<gene>
    <name evidence="1" type="ORF">A1O1_08580</name>
</gene>
<dbReference type="Gene3D" id="3.40.190.10">
    <property type="entry name" value="Periplasmic binding protein-like II"/>
    <property type="match status" value="2"/>
</dbReference>
<reference evidence="1 2" key="1">
    <citation type="submission" date="2013-03" db="EMBL/GenBank/DDBJ databases">
        <title>The Genome Sequence of Capronia coronata CBS 617.96.</title>
        <authorList>
            <consortium name="The Broad Institute Genomics Platform"/>
            <person name="Cuomo C."/>
            <person name="de Hoog S."/>
            <person name="Gorbushina A."/>
            <person name="Walker B."/>
            <person name="Young S.K."/>
            <person name="Zeng Q."/>
            <person name="Gargeya S."/>
            <person name="Fitzgerald M."/>
            <person name="Haas B."/>
            <person name="Abouelleil A."/>
            <person name="Allen A.W."/>
            <person name="Alvarado L."/>
            <person name="Arachchi H.M."/>
            <person name="Berlin A.M."/>
            <person name="Chapman S.B."/>
            <person name="Gainer-Dewar J."/>
            <person name="Goldberg J."/>
            <person name="Griggs A."/>
            <person name="Gujja S."/>
            <person name="Hansen M."/>
            <person name="Howarth C."/>
            <person name="Imamovic A."/>
            <person name="Ireland A."/>
            <person name="Larimer J."/>
            <person name="McCowan C."/>
            <person name="Murphy C."/>
            <person name="Pearson M."/>
            <person name="Poon T.W."/>
            <person name="Priest M."/>
            <person name="Roberts A."/>
            <person name="Saif S."/>
            <person name="Shea T."/>
            <person name="Sisk P."/>
            <person name="Sykes S."/>
            <person name="Wortman J."/>
            <person name="Nusbaum C."/>
            <person name="Birren B."/>
        </authorList>
    </citation>
    <scope>NUCLEOTIDE SEQUENCE [LARGE SCALE GENOMIC DNA]</scope>
    <source>
        <strain evidence="1 2">CBS 617.96</strain>
    </source>
</reference>
<proteinExistence type="predicted"/>
<evidence type="ECO:0000313" key="1">
    <source>
        <dbReference type="EMBL" id="EXJ80435.1"/>
    </source>
</evidence>